<gene>
    <name evidence="2" type="ORF">g.1197</name>
</gene>
<organism evidence="2">
    <name type="scientific">Graphocephala atropunctata</name>
    <dbReference type="NCBI Taxonomy" id="36148"/>
    <lineage>
        <taxon>Eukaryota</taxon>
        <taxon>Metazoa</taxon>
        <taxon>Ecdysozoa</taxon>
        <taxon>Arthropoda</taxon>
        <taxon>Hexapoda</taxon>
        <taxon>Insecta</taxon>
        <taxon>Pterygota</taxon>
        <taxon>Neoptera</taxon>
        <taxon>Paraneoptera</taxon>
        <taxon>Hemiptera</taxon>
        <taxon>Auchenorrhyncha</taxon>
        <taxon>Membracoidea</taxon>
        <taxon>Cicadellidae</taxon>
        <taxon>Cicadellinae</taxon>
        <taxon>Cicadellini</taxon>
        <taxon>Graphocephala</taxon>
    </lineage>
</organism>
<dbReference type="EMBL" id="GEBQ01013002">
    <property type="protein sequence ID" value="JAT26975.1"/>
    <property type="molecule type" value="Transcribed_RNA"/>
</dbReference>
<accession>A0A1B6LTH3</accession>
<feature type="signal peptide" evidence="1">
    <location>
        <begin position="1"/>
        <end position="21"/>
    </location>
</feature>
<protein>
    <submittedName>
        <fullName evidence="2">Uncharacterized protein</fullName>
    </submittedName>
</protein>
<name>A0A1B6LTH3_9HEMI</name>
<feature type="chain" id="PRO_5008587672" evidence="1">
    <location>
        <begin position="22"/>
        <end position="187"/>
    </location>
</feature>
<dbReference type="AlphaFoldDB" id="A0A1B6LTH3"/>
<sequence length="187" mass="20485">MLLWWFLVSAACNSLLNQGQSDAVCPEDIITALATHVVPNSLKYFTGRFIDVWVSRHVTDILNGSFSETFKNGTTTNYVLYKDGHGLTSSAQLTQENSGTIHTKVEGVNLTGLIYPVFVSPGVLGYYNCYPHVKGPGVSIITTRADRLHNAATFECVYEAKATFQYLQKLGIPVNDGVDYPDTPSSV</sequence>
<evidence type="ECO:0000313" key="2">
    <source>
        <dbReference type="EMBL" id="JAT26975.1"/>
    </source>
</evidence>
<proteinExistence type="predicted"/>
<evidence type="ECO:0000256" key="1">
    <source>
        <dbReference type="SAM" id="SignalP"/>
    </source>
</evidence>
<reference evidence="2" key="1">
    <citation type="submission" date="2015-11" db="EMBL/GenBank/DDBJ databases">
        <title>De novo transcriptome assembly of four potential Pierce s Disease insect vectors from Arizona vineyards.</title>
        <authorList>
            <person name="Tassone E.E."/>
        </authorList>
    </citation>
    <scope>NUCLEOTIDE SEQUENCE</scope>
</reference>
<keyword evidence="1" id="KW-0732">Signal</keyword>